<dbReference type="EMBL" id="CABIJS010000544">
    <property type="protein sequence ID" value="VUZ53104.1"/>
    <property type="molecule type" value="Genomic_DNA"/>
</dbReference>
<reference evidence="2 3" key="1">
    <citation type="submission" date="2019-07" db="EMBL/GenBank/DDBJ databases">
        <authorList>
            <person name="Jastrzebski P J."/>
            <person name="Paukszto L."/>
            <person name="Jastrzebski P J."/>
        </authorList>
    </citation>
    <scope>NUCLEOTIDE SEQUENCE [LARGE SCALE GENOMIC DNA]</scope>
    <source>
        <strain evidence="2 3">WMS-il1</strain>
    </source>
</reference>
<proteinExistence type="predicted"/>
<feature type="compositionally biased region" description="Polar residues" evidence="1">
    <location>
        <begin position="322"/>
        <end position="332"/>
    </location>
</feature>
<accession>A0A564Z2R8</accession>
<keyword evidence="3" id="KW-1185">Reference proteome</keyword>
<name>A0A564Z2R8_HYMDI</name>
<sequence>MAPQQVESQVFPFQLEWIGGRSTFSQSPFSARNALICLEDMKESEVILPIILVKTQNQVIFRPGNKMMEKVFELDDIVQIHCFPTDPNHAIFEINLYDGSARFEVVRTPGNESLKNLQDFVFTRNFAYTSASVLPKQNNESSAPVSDGYEAPEPTQPAIDEGVSMNFQTAEGYEDVAMQNVDEPINKLPSPASRSEDTLSAMEVKAKNSVEEVDRARQIPPAIPISSDTRKNRSTEEIPVELIHEAEEGDVDEDKSENEGLIQEQPQQKQRHAKAEASKHQKFAKMVTLKEFIAEERIDTRNYHDDGKFYVVSKKGPKPSNRKSFNSQSNGYSEKKSPKSVNEHCQGFTEMSTSRGQAMFPQRGTVRNQNPQPDSRCELRNTSPSLHILMETPITELNDFERVVGAGEGKHGRKHNDGLYYFNRNPSALQHNPFEVHPYNESYYSFVYLKNNRNDSSFSDSLSF</sequence>
<feature type="region of interest" description="Disordered" evidence="1">
    <location>
        <begin position="310"/>
        <end position="343"/>
    </location>
</feature>
<gene>
    <name evidence="2" type="ORF">WMSIL1_LOCUS11448</name>
</gene>
<evidence type="ECO:0000313" key="2">
    <source>
        <dbReference type="EMBL" id="VUZ53104.1"/>
    </source>
</evidence>
<organism evidence="2 3">
    <name type="scientific">Hymenolepis diminuta</name>
    <name type="common">Rat tapeworm</name>
    <dbReference type="NCBI Taxonomy" id="6216"/>
    <lineage>
        <taxon>Eukaryota</taxon>
        <taxon>Metazoa</taxon>
        <taxon>Spiralia</taxon>
        <taxon>Lophotrochozoa</taxon>
        <taxon>Platyhelminthes</taxon>
        <taxon>Cestoda</taxon>
        <taxon>Eucestoda</taxon>
        <taxon>Cyclophyllidea</taxon>
        <taxon>Hymenolepididae</taxon>
        <taxon>Hymenolepis</taxon>
    </lineage>
</organism>
<dbReference type="Proteomes" id="UP000321570">
    <property type="component" value="Unassembled WGS sequence"/>
</dbReference>
<evidence type="ECO:0000256" key="1">
    <source>
        <dbReference type="SAM" id="MobiDB-lite"/>
    </source>
</evidence>
<feature type="region of interest" description="Disordered" evidence="1">
    <location>
        <begin position="211"/>
        <end position="281"/>
    </location>
</feature>
<dbReference type="AlphaFoldDB" id="A0A564Z2R8"/>
<feature type="compositionally biased region" description="Basic and acidic residues" evidence="1">
    <location>
        <begin position="228"/>
        <end position="246"/>
    </location>
</feature>
<evidence type="ECO:0000313" key="3">
    <source>
        <dbReference type="Proteomes" id="UP000321570"/>
    </source>
</evidence>
<protein>
    <submittedName>
        <fullName evidence="2">Uncharacterized protein</fullName>
    </submittedName>
</protein>
<feature type="compositionally biased region" description="Acidic residues" evidence="1">
    <location>
        <begin position="247"/>
        <end position="256"/>
    </location>
</feature>